<proteinExistence type="predicted"/>
<accession>A0A386UR52</accession>
<dbReference type="AlphaFoldDB" id="A0A386UR52"/>
<evidence type="ECO:0000313" key="1">
    <source>
        <dbReference type="EMBL" id="AYF02620.1"/>
    </source>
</evidence>
<reference evidence="2" key="1">
    <citation type="submission" date="2018-07" db="EMBL/GenBank/DDBJ databases">
        <title>Genome Structure of the Opportunistic Pathogen Paracoccus yeei (Alphaproteobacteria) and Identification of Putative Virulence Factors.</title>
        <authorList>
            <person name="Lasek R."/>
            <person name="Szuplewska M."/>
            <person name="Mitura M."/>
            <person name="Decewicz P."/>
            <person name="Chmielowska C."/>
            <person name="Pawlot A."/>
            <person name="Sentkowska D."/>
            <person name="Czarnecki J."/>
            <person name="Bartosik D."/>
        </authorList>
    </citation>
    <scope>NUCLEOTIDE SEQUENCE [LARGE SCALE GENOMIC DNA]</scope>
    <source>
        <strain evidence="2">CCUG 32053</strain>
    </source>
</reference>
<dbReference type="EMBL" id="CP031078">
    <property type="protein sequence ID" value="AYF02620.1"/>
    <property type="molecule type" value="Genomic_DNA"/>
</dbReference>
<protein>
    <submittedName>
        <fullName evidence="1">Uncharacterized protein</fullName>
    </submittedName>
</protein>
<dbReference type="Proteomes" id="UP000272010">
    <property type="component" value="Chromosome"/>
</dbReference>
<dbReference type="RefSeq" id="WP_147405563.1">
    <property type="nucleotide sequence ID" value="NZ_CP031078.1"/>
</dbReference>
<evidence type="ECO:0000313" key="2">
    <source>
        <dbReference type="Proteomes" id="UP000272010"/>
    </source>
</evidence>
<sequence length="138" mass="15762">MTRPVTNWENEAVRGMAFTSERTHARDMKKIEALRKQQADYEALLPVEPMEVIKAALETMHPDGDSYPEGFEEAMHLAHALRPMVETLDTDEPGPDRDALLYIADRIMFGLENAARQLDHISALLGTPERIERESRKF</sequence>
<gene>
    <name evidence="1" type="ORF">PY32053_03035</name>
</gene>
<organism evidence="1 2">
    <name type="scientific">Paracoccus yeei</name>
    <dbReference type="NCBI Taxonomy" id="147645"/>
    <lineage>
        <taxon>Bacteria</taxon>
        <taxon>Pseudomonadati</taxon>
        <taxon>Pseudomonadota</taxon>
        <taxon>Alphaproteobacteria</taxon>
        <taxon>Rhodobacterales</taxon>
        <taxon>Paracoccaceae</taxon>
        <taxon>Paracoccus</taxon>
    </lineage>
</organism>
<name>A0A386UR52_9RHOB</name>